<dbReference type="Proteomes" id="UP000318578">
    <property type="component" value="Unassembled WGS sequence"/>
</dbReference>
<reference evidence="1 2" key="1">
    <citation type="submission" date="2019-07" db="EMBL/GenBank/DDBJ databases">
        <title>New species of Amycolatopsis and Streptomyces.</title>
        <authorList>
            <person name="Duangmal K."/>
            <person name="Teo W.F.A."/>
            <person name="Lipun K."/>
        </authorList>
    </citation>
    <scope>NUCLEOTIDE SEQUENCE [LARGE SCALE GENOMIC DNA]</scope>
    <source>
        <strain evidence="1 2">JCM 30562</strain>
    </source>
</reference>
<dbReference type="Gene3D" id="3.75.10.10">
    <property type="entry name" value="L-arginine/glycine Amidinotransferase, Chain A"/>
    <property type="match status" value="1"/>
</dbReference>
<sequence>MCEPAYFDVVYAINPWMDTAVRPDPRAALAEWKYLHDVFVDLGHQVELIEPRPGLLDMVFAANAAVVRDGAVLVANFRVGQRRAEAAAYHDWFAARGWTKLSQAKCVNEGQGDFLSVGGRVVAGSGFRSEPAGGDEVADYFGCPVVKVSLTDPRFYHLDTAFAVLDETTVMYYPGAFTPQSRELLREQFPDAIIATEPDAVDFGLNAVSDGRHVVLSARAGRLRAVLREAGYEPIGVDVTELLKGGGGVRCCTLDLGDPVAG</sequence>
<dbReference type="OrthoDB" id="9814070at2"/>
<name>A0A557ZQP9_9PSEU</name>
<dbReference type="AlphaFoldDB" id="A0A557ZQP9"/>
<keyword evidence="2" id="KW-1185">Reference proteome</keyword>
<dbReference type="GO" id="GO:0016990">
    <property type="term" value="F:arginine deiminase activity"/>
    <property type="evidence" value="ECO:0007669"/>
    <property type="project" value="TreeGrafter"/>
</dbReference>
<organism evidence="1 2">
    <name type="scientific">Amycolatopsis acidiphila</name>
    <dbReference type="NCBI Taxonomy" id="715473"/>
    <lineage>
        <taxon>Bacteria</taxon>
        <taxon>Bacillati</taxon>
        <taxon>Actinomycetota</taxon>
        <taxon>Actinomycetes</taxon>
        <taxon>Pseudonocardiales</taxon>
        <taxon>Pseudonocardiaceae</taxon>
        <taxon>Amycolatopsis</taxon>
    </lineage>
</organism>
<dbReference type="NCBIfam" id="NF045659">
    <property type="entry name" value="DiMArgaseDdahMtb"/>
    <property type="match status" value="1"/>
</dbReference>
<proteinExistence type="predicted"/>
<dbReference type="SUPFAM" id="SSF55909">
    <property type="entry name" value="Pentein"/>
    <property type="match status" value="1"/>
</dbReference>
<keyword evidence="1" id="KW-0808">Transferase</keyword>
<dbReference type="Pfam" id="PF19420">
    <property type="entry name" value="DDAH_eukar"/>
    <property type="match status" value="1"/>
</dbReference>
<gene>
    <name evidence="1" type="ORF">FNH06_37895</name>
</gene>
<accession>A0A557ZQP9</accession>
<comment type="caution">
    <text evidence="1">The sequence shown here is derived from an EMBL/GenBank/DDBJ whole genome shotgun (WGS) entry which is preliminary data.</text>
</comment>
<dbReference type="GO" id="GO:0016740">
    <property type="term" value="F:transferase activity"/>
    <property type="evidence" value="ECO:0007669"/>
    <property type="project" value="UniProtKB-KW"/>
</dbReference>
<protein>
    <submittedName>
        <fullName evidence="1">Amidinotransferase</fullName>
    </submittedName>
</protein>
<evidence type="ECO:0000313" key="2">
    <source>
        <dbReference type="Proteomes" id="UP000318578"/>
    </source>
</evidence>
<dbReference type="PANTHER" id="PTHR47271">
    <property type="entry name" value="ARGININE DEIMINASE"/>
    <property type="match status" value="1"/>
</dbReference>
<evidence type="ECO:0000313" key="1">
    <source>
        <dbReference type="EMBL" id="TVT14349.1"/>
    </source>
</evidence>
<dbReference type="EMBL" id="VJZA01000138">
    <property type="protein sequence ID" value="TVT14349.1"/>
    <property type="molecule type" value="Genomic_DNA"/>
</dbReference>
<dbReference type="GO" id="GO:0019546">
    <property type="term" value="P:L-arginine deiminase pathway"/>
    <property type="evidence" value="ECO:0007669"/>
    <property type="project" value="TreeGrafter"/>
</dbReference>
<dbReference type="PANTHER" id="PTHR47271:SF2">
    <property type="entry name" value="ARGININE DEIMINASE"/>
    <property type="match status" value="1"/>
</dbReference>